<dbReference type="InterPro" id="IPR001005">
    <property type="entry name" value="SANT/Myb"/>
</dbReference>
<feature type="domain" description="Myb-like" evidence="4">
    <location>
        <begin position="16"/>
        <end position="64"/>
    </location>
</feature>
<feature type="domain" description="HTH myb-type" evidence="5">
    <location>
        <begin position="15"/>
        <end position="64"/>
    </location>
</feature>
<evidence type="ECO:0000256" key="2">
    <source>
        <dbReference type="ARBA" id="ARBA00023125"/>
    </source>
</evidence>
<organism evidence="6 7">
    <name type="scientific">Ziziphus jujuba</name>
    <name type="common">Chinese jujube</name>
    <name type="synonym">Ziziphus sativa</name>
    <dbReference type="NCBI Taxonomy" id="326968"/>
    <lineage>
        <taxon>Eukaryota</taxon>
        <taxon>Viridiplantae</taxon>
        <taxon>Streptophyta</taxon>
        <taxon>Embryophyta</taxon>
        <taxon>Tracheophyta</taxon>
        <taxon>Spermatophyta</taxon>
        <taxon>Magnoliopsida</taxon>
        <taxon>eudicotyledons</taxon>
        <taxon>Gunneridae</taxon>
        <taxon>Pentapetalae</taxon>
        <taxon>rosids</taxon>
        <taxon>fabids</taxon>
        <taxon>Rosales</taxon>
        <taxon>Rhamnaceae</taxon>
        <taxon>Paliureae</taxon>
        <taxon>Ziziphus</taxon>
    </lineage>
</organism>
<dbReference type="PROSITE" id="PS50090">
    <property type="entry name" value="MYB_LIKE"/>
    <property type="match status" value="2"/>
</dbReference>
<keyword evidence="3" id="KW-0539">Nucleus</keyword>
<sequence length="383" mass="42625">MMGRAADDEKGTLMIKKGAWTPEEDKKLVDHIQKHGHGSWRALPKLAGLKRCGKSCRLRWTNYLRPDVKRGKFSQEEEHSIINLHALLGNKWSTIAGHLPGRTDNEIKNFWNTHLKKKLVKMGIDPVTHRPLTTHHQYDHNNILSNLLLQPQSTLINADAAAANVANLLNPIWEFNNALRLSYCPSSDASVQQIANNIQALHDLVQVLFGSTASPIPSPPTTSSSSTPNMANISVGTNISTHQLYFHTNINPNAEASQPTPTSYDYNHHPPISGYKFSTNTSIGTASTSNGAIPNFNDLDQLPHLVPASYTKEINASTCTDIGDDDDDHHHHHHEKEISKKINISPNIHISNPSSTSTTFEVLGWRDLIDDEATDSYWKDIME</sequence>
<evidence type="ECO:0000259" key="5">
    <source>
        <dbReference type="PROSITE" id="PS51294"/>
    </source>
</evidence>
<dbReference type="SMART" id="SM00717">
    <property type="entry name" value="SANT"/>
    <property type="match status" value="2"/>
</dbReference>
<proteinExistence type="predicted"/>
<dbReference type="PANTHER" id="PTHR10641:SF1387">
    <property type="entry name" value="OS08G0486300 PROTEIN"/>
    <property type="match status" value="1"/>
</dbReference>
<evidence type="ECO:0000256" key="1">
    <source>
        <dbReference type="ARBA" id="ARBA00004123"/>
    </source>
</evidence>
<evidence type="ECO:0000256" key="3">
    <source>
        <dbReference type="ARBA" id="ARBA00023242"/>
    </source>
</evidence>
<dbReference type="Pfam" id="PF00249">
    <property type="entry name" value="Myb_DNA-binding"/>
    <property type="match status" value="2"/>
</dbReference>
<dbReference type="Gene3D" id="1.10.10.60">
    <property type="entry name" value="Homeodomain-like"/>
    <property type="match status" value="2"/>
</dbReference>
<feature type="domain" description="Myb-like" evidence="4">
    <location>
        <begin position="65"/>
        <end position="115"/>
    </location>
</feature>
<dbReference type="RefSeq" id="XP_048326562.2">
    <property type="nucleotide sequence ID" value="XM_048470605.2"/>
</dbReference>
<dbReference type="SUPFAM" id="SSF46689">
    <property type="entry name" value="Homeodomain-like"/>
    <property type="match status" value="1"/>
</dbReference>
<evidence type="ECO:0000313" key="8">
    <source>
        <dbReference type="RefSeq" id="XP_048326562.2"/>
    </source>
</evidence>
<dbReference type="CDD" id="cd00167">
    <property type="entry name" value="SANT"/>
    <property type="match status" value="2"/>
</dbReference>
<dbReference type="RefSeq" id="XP_048326561.2">
    <property type="nucleotide sequence ID" value="XM_048470604.2"/>
</dbReference>
<protein>
    <submittedName>
        <fullName evidence="7 8">Transcription factor MYB41</fullName>
    </submittedName>
</protein>
<evidence type="ECO:0000313" key="6">
    <source>
        <dbReference type="Proteomes" id="UP001652623"/>
    </source>
</evidence>
<dbReference type="Proteomes" id="UP001652623">
    <property type="component" value="Chromosome 8"/>
</dbReference>
<dbReference type="PROSITE" id="PS51294">
    <property type="entry name" value="HTH_MYB"/>
    <property type="match status" value="2"/>
</dbReference>
<evidence type="ECO:0000313" key="7">
    <source>
        <dbReference type="RefSeq" id="XP_048326561.2"/>
    </source>
</evidence>
<reference evidence="7 8" key="1">
    <citation type="submission" date="2025-05" db="UniProtKB">
        <authorList>
            <consortium name="RefSeq"/>
        </authorList>
    </citation>
    <scope>IDENTIFICATION</scope>
    <source>
        <tissue evidence="7 8">Seedling</tissue>
    </source>
</reference>
<dbReference type="GeneID" id="107414848"/>
<accession>A0ABM3IEA4</accession>
<name>A0ABM3IEA4_ZIZJJ</name>
<gene>
    <name evidence="7 8" type="primary">LOC107414848</name>
</gene>
<dbReference type="InterPro" id="IPR009057">
    <property type="entry name" value="Homeodomain-like_sf"/>
</dbReference>
<keyword evidence="2" id="KW-0238">DNA-binding</keyword>
<comment type="subcellular location">
    <subcellularLocation>
        <location evidence="1">Nucleus</location>
    </subcellularLocation>
</comment>
<dbReference type="InterPro" id="IPR015495">
    <property type="entry name" value="Myb_TF_plants"/>
</dbReference>
<feature type="domain" description="HTH myb-type" evidence="5">
    <location>
        <begin position="65"/>
        <end position="119"/>
    </location>
</feature>
<dbReference type="PANTHER" id="PTHR10641">
    <property type="entry name" value="MYB FAMILY TRANSCRIPTION FACTOR"/>
    <property type="match status" value="1"/>
</dbReference>
<keyword evidence="6" id="KW-1185">Reference proteome</keyword>
<evidence type="ECO:0000259" key="4">
    <source>
        <dbReference type="PROSITE" id="PS50090"/>
    </source>
</evidence>
<dbReference type="InterPro" id="IPR017930">
    <property type="entry name" value="Myb_dom"/>
</dbReference>